<dbReference type="AlphaFoldDB" id="A0A318E5A2"/>
<feature type="transmembrane region" description="Helical" evidence="6">
    <location>
        <begin position="461"/>
        <end position="482"/>
    </location>
</feature>
<keyword evidence="2" id="KW-1003">Cell membrane</keyword>
<keyword evidence="5 6" id="KW-0472">Membrane</keyword>
<keyword evidence="3 6" id="KW-0812">Transmembrane</keyword>
<accession>A0A318E5A2</accession>
<evidence type="ECO:0000256" key="2">
    <source>
        <dbReference type="ARBA" id="ARBA00022475"/>
    </source>
</evidence>
<sequence>MASATAYAARRLRRGWRSGELVVLALALAVAVSAVSAVNLFTERVRAALEAQTGEALGGDLLFRSRKPLPDTLVAPSSGVRSVDTASFATVVFAGEASVLASIKAVGEGYPLRGSLRIADEPFGPAREAAGIPPPGEAWADARLWQELRLQPGTAVQTGASELRVTRVLENEPDRGNGFADLAPRLMINAADLPATQLVGPGSRVEYVRLFAGPPAALAPLLEAEPPENVRRLRPQEARREIRNSLDRAGQFLDVAILAATLLACAAVALSARQYGEKLRDEIALLKTLGARQAFLGRALVAQLLLLGTVGSLLGAAVGYGVQAGIAALLTDLLQLSLPPAPLWPLLAAAALGLLMLLGFAAPPLLAARRTPPLRVFQRVETGSGGARAIWLAALATAAALLWLATGDPKMAMAVLGGSAAALLALAGLAWLLVLALSPLKRAVGMSWRFGLGNVARRRRATVAQVAALGLALMALLLVSVVREDLLVSWQEKLPENTPNQFLINIQSDQVEPLRRFFTERGHGEIELWPMARGRLVALNGAAVTADSFDDPETQRWINRDFNLSWGTALNEDNRIIEGEWWGESGAGQPWLSAEDYAIERLGLKLGDTMTLDFAGEAVTLTVTNFRTVGWDSFKPNFFLLTTPGALSDAVPKQWLSSFRLAPENRALLRELVAQFPNITVLDIEAMLQQVRGIVERIVTAVEFIFLFTLAAGLCVLLAAIEGTRAERVRETALLRALGARAGLIVRGLIAEYAVLGALAGLVAAIAAQTVAWVLAEQVFRIPYGPRPLLWLIGTLLGACVVAVLGWISLRPTLNTPPKTVLQQA</sequence>
<dbReference type="EMBL" id="QICN01000010">
    <property type="protein sequence ID" value="PXV65248.1"/>
    <property type="molecule type" value="Genomic_DNA"/>
</dbReference>
<protein>
    <submittedName>
        <fullName evidence="8">Putative ABC transport system permease protein</fullName>
    </submittedName>
</protein>
<dbReference type="InterPro" id="IPR038766">
    <property type="entry name" value="Membrane_comp_ABC_pdt"/>
</dbReference>
<feature type="domain" description="ABC3 transporter permease C-terminal" evidence="7">
    <location>
        <begin position="256"/>
        <end position="373"/>
    </location>
</feature>
<dbReference type="RefSeq" id="WP_245903940.1">
    <property type="nucleotide sequence ID" value="NZ_CAWNXA010000010.1"/>
</dbReference>
<feature type="transmembrane region" description="Helical" evidence="6">
    <location>
        <begin position="756"/>
        <end position="776"/>
    </location>
</feature>
<feature type="transmembrane region" description="Helical" evidence="6">
    <location>
        <begin position="698"/>
        <end position="721"/>
    </location>
</feature>
<dbReference type="PANTHER" id="PTHR30287">
    <property type="entry name" value="MEMBRANE COMPONENT OF PREDICTED ABC SUPERFAMILY METABOLITE UPTAKE TRANSPORTER"/>
    <property type="match status" value="1"/>
</dbReference>
<dbReference type="Proteomes" id="UP000248330">
    <property type="component" value="Unassembled WGS sequence"/>
</dbReference>
<dbReference type="InterPro" id="IPR003838">
    <property type="entry name" value="ABC3_permease_C"/>
</dbReference>
<evidence type="ECO:0000256" key="4">
    <source>
        <dbReference type="ARBA" id="ARBA00022989"/>
    </source>
</evidence>
<evidence type="ECO:0000313" key="8">
    <source>
        <dbReference type="EMBL" id="PXV65248.1"/>
    </source>
</evidence>
<feature type="transmembrane region" description="Helical" evidence="6">
    <location>
        <begin position="412"/>
        <end position="440"/>
    </location>
</feature>
<evidence type="ECO:0000256" key="6">
    <source>
        <dbReference type="SAM" id="Phobius"/>
    </source>
</evidence>
<keyword evidence="4 6" id="KW-1133">Transmembrane helix</keyword>
<dbReference type="GO" id="GO:0005886">
    <property type="term" value="C:plasma membrane"/>
    <property type="evidence" value="ECO:0007669"/>
    <property type="project" value="UniProtKB-SubCell"/>
</dbReference>
<dbReference type="PANTHER" id="PTHR30287:SF1">
    <property type="entry name" value="INNER MEMBRANE PROTEIN"/>
    <property type="match status" value="1"/>
</dbReference>
<feature type="transmembrane region" description="Helical" evidence="6">
    <location>
        <begin position="343"/>
        <end position="368"/>
    </location>
</feature>
<dbReference type="Pfam" id="PF02687">
    <property type="entry name" value="FtsX"/>
    <property type="match status" value="2"/>
</dbReference>
<proteinExistence type="predicted"/>
<name>A0A318E5A2_9GAMM</name>
<keyword evidence="9" id="KW-1185">Reference proteome</keyword>
<evidence type="ECO:0000256" key="3">
    <source>
        <dbReference type="ARBA" id="ARBA00022692"/>
    </source>
</evidence>
<evidence type="ECO:0000259" key="7">
    <source>
        <dbReference type="Pfam" id="PF02687"/>
    </source>
</evidence>
<feature type="transmembrane region" description="Helical" evidence="6">
    <location>
        <begin position="249"/>
        <end position="270"/>
    </location>
</feature>
<gene>
    <name evidence="8" type="ORF">C8D93_11066</name>
</gene>
<evidence type="ECO:0000256" key="1">
    <source>
        <dbReference type="ARBA" id="ARBA00004651"/>
    </source>
</evidence>
<evidence type="ECO:0000256" key="5">
    <source>
        <dbReference type="ARBA" id="ARBA00023136"/>
    </source>
</evidence>
<feature type="transmembrane region" description="Helical" evidence="6">
    <location>
        <begin position="389"/>
        <end position="406"/>
    </location>
</feature>
<reference evidence="8 9" key="1">
    <citation type="submission" date="2018-04" db="EMBL/GenBank/DDBJ databases">
        <title>Genomic Encyclopedia of Type Strains, Phase IV (KMG-IV): sequencing the most valuable type-strain genomes for metagenomic binning, comparative biology and taxonomic classification.</title>
        <authorList>
            <person name="Goeker M."/>
        </authorList>
    </citation>
    <scope>NUCLEOTIDE SEQUENCE [LARGE SCALE GENOMIC DNA]</scope>
    <source>
        <strain evidence="8 9">DSM 104150</strain>
    </source>
</reference>
<evidence type="ECO:0000313" key="9">
    <source>
        <dbReference type="Proteomes" id="UP000248330"/>
    </source>
</evidence>
<comment type="caution">
    <text evidence="8">The sequence shown here is derived from an EMBL/GenBank/DDBJ whole genome shotgun (WGS) entry which is preliminary data.</text>
</comment>
<organism evidence="8 9">
    <name type="scientific">Sinimarinibacterium flocculans</name>
    <dbReference type="NCBI Taxonomy" id="985250"/>
    <lineage>
        <taxon>Bacteria</taxon>
        <taxon>Pseudomonadati</taxon>
        <taxon>Pseudomonadota</taxon>
        <taxon>Gammaproteobacteria</taxon>
        <taxon>Nevskiales</taxon>
        <taxon>Nevskiaceae</taxon>
        <taxon>Sinimarinibacterium</taxon>
    </lineage>
</organism>
<comment type="subcellular location">
    <subcellularLocation>
        <location evidence="1">Cell membrane</location>
        <topology evidence="1">Multi-pass membrane protein</topology>
    </subcellularLocation>
</comment>
<feature type="domain" description="ABC3 transporter permease C-terminal" evidence="7">
    <location>
        <begin position="704"/>
        <end position="818"/>
    </location>
</feature>
<feature type="transmembrane region" description="Helical" evidence="6">
    <location>
        <begin position="300"/>
        <end position="323"/>
    </location>
</feature>
<feature type="transmembrane region" description="Helical" evidence="6">
    <location>
        <begin position="788"/>
        <end position="810"/>
    </location>
</feature>